<dbReference type="Proteomes" id="UP000069697">
    <property type="component" value="Unassembled WGS sequence"/>
</dbReference>
<evidence type="ECO:0000313" key="2">
    <source>
        <dbReference type="EMBL" id="GAS83224.1"/>
    </source>
</evidence>
<dbReference type="InterPro" id="IPR001646">
    <property type="entry name" value="5peptide_repeat"/>
</dbReference>
<dbReference type="AlphaFoldDB" id="A0A117I241"/>
<evidence type="ECO:0000256" key="1">
    <source>
        <dbReference type="SAM" id="Coils"/>
    </source>
</evidence>
<reference evidence="2 3" key="1">
    <citation type="journal article" date="2016" name="Genome Announc.">
        <title>Draft Genome Sequence of Paenibacillus amylolyticus Heshi-A3, Isolated from Fermented Rice Bran in a Japanese Fermented Seafood Dish.</title>
        <authorList>
            <person name="Akuzawa S."/>
            <person name="Nagaoka J."/>
            <person name="Kanekatsu M."/>
            <person name="Kubota E."/>
            <person name="Ohtake R."/>
            <person name="Suzuki T."/>
            <person name="Kanesaki Y."/>
        </authorList>
    </citation>
    <scope>NUCLEOTIDE SEQUENCE [LARGE SCALE GENOMIC DNA]</scope>
    <source>
        <strain evidence="2 3">Heshi-A3</strain>
    </source>
</reference>
<protein>
    <submittedName>
        <fullName evidence="2">Pentapeptide repeat protein</fullName>
    </submittedName>
</protein>
<evidence type="ECO:0000313" key="3">
    <source>
        <dbReference type="Proteomes" id="UP000069697"/>
    </source>
</evidence>
<dbReference type="RefSeq" id="WP_062835597.1">
    <property type="nucleotide sequence ID" value="NZ_BCNV01000001.1"/>
</dbReference>
<dbReference type="InterPro" id="IPR051082">
    <property type="entry name" value="Pentapeptide-BTB/POZ_domain"/>
</dbReference>
<accession>A0A117I241</accession>
<feature type="coiled-coil region" evidence="1">
    <location>
        <begin position="109"/>
        <end position="136"/>
    </location>
</feature>
<organism evidence="2 3">
    <name type="scientific">Paenibacillus amylolyticus</name>
    <dbReference type="NCBI Taxonomy" id="1451"/>
    <lineage>
        <taxon>Bacteria</taxon>
        <taxon>Bacillati</taxon>
        <taxon>Bacillota</taxon>
        <taxon>Bacilli</taxon>
        <taxon>Bacillales</taxon>
        <taxon>Paenibacillaceae</taxon>
        <taxon>Paenibacillus</taxon>
    </lineage>
</organism>
<dbReference type="EMBL" id="BCNV01000001">
    <property type="protein sequence ID" value="GAS83224.1"/>
    <property type="molecule type" value="Genomic_DNA"/>
</dbReference>
<proteinExistence type="predicted"/>
<dbReference type="PANTHER" id="PTHR14136:SF17">
    <property type="entry name" value="BTB_POZ DOMAIN-CONTAINING PROTEIN KCTD9"/>
    <property type="match status" value="1"/>
</dbReference>
<dbReference type="PANTHER" id="PTHR14136">
    <property type="entry name" value="BTB_POZ DOMAIN-CONTAINING PROTEIN KCTD9"/>
    <property type="match status" value="1"/>
</dbReference>
<dbReference type="Pfam" id="PF13599">
    <property type="entry name" value="Pentapeptide_4"/>
    <property type="match status" value="1"/>
</dbReference>
<dbReference type="SUPFAM" id="SSF141571">
    <property type="entry name" value="Pentapeptide repeat-like"/>
    <property type="match status" value="1"/>
</dbReference>
<dbReference type="Pfam" id="PF00805">
    <property type="entry name" value="Pentapeptide"/>
    <property type="match status" value="1"/>
</dbReference>
<keyword evidence="1" id="KW-0175">Coiled coil</keyword>
<sequence>MNRKDSLKHFYAEQVEPERVRLMEDLRRTLESRSTELTEEYMEHFREYIKEVALAQEVRTKEKIAYIQYSILRTEVLGGAMNVLVEACDSSWLLDRRPVRAFYSAQWAYECVERMIERLKQTLASYQGAVTAVELEGIRLQQVPLVNRYLVYFIRRCGYLLEDMELHLQMKLEQNFEVRVGEYLDASECVFRLDQRERSIEEIGEELEESNGIAVMYAHFQRLSMVEMECSDLDFRFSRFENIDLKLTDFQRCMLVGTRWRNCEMEGVNFSNSLIYGADFSGCSLQGAVFRGVVGDIGHPEGLVQGPGYDAVNFKNSNLKGADFRGADLRGANFSGANLVDTLWNNANIEGAIFDNAEGRTGLSNTFA</sequence>
<gene>
    <name evidence="2" type="ORF">PAHA3_3302</name>
</gene>
<reference evidence="3" key="2">
    <citation type="submission" date="2016-01" db="EMBL/GenBank/DDBJ databases">
        <title>Draft Genome Sequence of Paenibacillus amylolyticus Heshi-A3 that Was Isolated from Fermented Rice Bran with Aging Salted Mackerel, Which Was Named Heshiko as Traditional Fermented Seafood in Japan.</title>
        <authorList>
            <person name="Akuzawa S."/>
            <person name="Nakagawa J."/>
            <person name="Kanekatsu T."/>
            <person name="Kubota E."/>
            <person name="Ohtake R."/>
            <person name="Suzuki T."/>
            <person name="Kanesaki Y."/>
        </authorList>
    </citation>
    <scope>NUCLEOTIDE SEQUENCE [LARGE SCALE GENOMIC DNA]</scope>
    <source>
        <strain evidence="3">Heshi-A3</strain>
    </source>
</reference>
<comment type="caution">
    <text evidence="2">The sequence shown here is derived from an EMBL/GenBank/DDBJ whole genome shotgun (WGS) entry which is preliminary data.</text>
</comment>
<dbReference type="Gene3D" id="2.160.20.80">
    <property type="entry name" value="E3 ubiquitin-protein ligase SopA"/>
    <property type="match status" value="1"/>
</dbReference>
<name>A0A117I241_PAEAM</name>